<dbReference type="SUPFAM" id="SSF54637">
    <property type="entry name" value="Thioesterase/thiol ester dehydrase-isomerase"/>
    <property type="match status" value="1"/>
</dbReference>
<protein>
    <recommendedName>
        <fullName evidence="3">Acyl dehydratase</fullName>
    </recommendedName>
</protein>
<keyword evidence="2" id="KW-1185">Reference proteome</keyword>
<evidence type="ECO:0000313" key="1">
    <source>
        <dbReference type="EMBL" id="GAA4554551.1"/>
    </source>
</evidence>
<proteinExistence type="predicted"/>
<dbReference type="InterPro" id="IPR029069">
    <property type="entry name" value="HotDog_dom_sf"/>
</dbReference>
<name>A0ABP8S023_9PSEU</name>
<dbReference type="EMBL" id="BAABGT010000083">
    <property type="protein sequence ID" value="GAA4554551.1"/>
    <property type="molecule type" value="Genomic_DNA"/>
</dbReference>
<evidence type="ECO:0000313" key="2">
    <source>
        <dbReference type="Proteomes" id="UP001501598"/>
    </source>
</evidence>
<dbReference type="RefSeq" id="WP_345424141.1">
    <property type="nucleotide sequence ID" value="NZ_BAABGT010000083.1"/>
</dbReference>
<organism evidence="1 2">
    <name type="scientific">Pseudonocardia xishanensis</name>
    <dbReference type="NCBI Taxonomy" id="630995"/>
    <lineage>
        <taxon>Bacteria</taxon>
        <taxon>Bacillati</taxon>
        <taxon>Actinomycetota</taxon>
        <taxon>Actinomycetes</taxon>
        <taxon>Pseudonocardiales</taxon>
        <taxon>Pseudonocardiaceae</taxon>
        <taxon>Pseudonocardia</taxon>
    </lineage>
</organism>
<dbReference type="Proteomes" id="UP001501598">
    <property type="component" value="Unassembled WGS sequence"/>
</dbReference>
<comment type="caution">
    <text evidence="1">The sequence shown here is derived from an EMBL/GenBank/DDBJ whole genome shotgun (WGS) entry which is preliminary data.</text>
</comment>
<sequence>MTAARSLAPAAMEDGLELPETVLAMTASRVLLIPSASRDYFAGHHLESYARDVQHLETVYANTMMLQGFIDRTVLGPVGPAWYVLKREMSLLAPAYVGPDLVGRATVRGSGTLVNGVHVVRLGVELVSGSRSAARARVVIADSAEVPRAVLERSDLGGAAA</sequence>
<dbReference type="Gene3D" id="3.10.129.10">
    <property type="entry name" value="Hotdog Thioesterase"/>
    <property type="match status" value="1"/>
</dbReference>
<evidence type="ECO:0008006" key="3">
    <source>
        <dbReference type="Google" id="ProtNLM"/>
    </source>
</evidence>
<accession>A0ABP8S023</accession>
<reference evidence="2" key="1">
    <citation type="journal article" date="2019" name="Int. J. Syst. Evol. Microbiol.">
        <title>The Global Catalogue of Microorganisms (GCM) 10K type strain sequencing project: providing services to taxonomists for standard genome sequencing and annotation.</title>
        <authorList>
            <consortium name="The Broad Institute Genomics Platform"/>
            <consortium name="The Broad Institute Genome Sequencing Center for Infectious Disease"/>
            <person name="Wu L."/>
            <person name="Ma J."/>
        </authorList>
    </citation>
    <scope>NUCLEOTIDE SEQUENCE [LARGE SCALE GENOMIC DNA]</scope>
    <source>
        <strain evidence="2">JCM 17906</strain>
    </source>
</reference>
<gene>
    <name evidence="1" type="ORF">GCM10023175_52710</name>
</gene>